<evidence type="ECO:0000256" key="1">
    <source>
        <dbReference type="SAM" id="SignalP"/>
    </source>
</evidence>
<dbReference type="InterPro" id="IPR013766">
    <property type="entry name" value="Thioredoxin_domain"/>
</dbReference>
<dbReference type="InterPro" id="IPR036249">
    <property type="entry name" value="Thioredoxin-like_sf"/>
</dbReference>
<gene>
    <name evidence="3" type="ORF">Pan241w_57400</name>
</gene>
<dbReference type="Pfam" id="PF08534">
    <property type="entry name" value="Redoxin"/>
    <property type="match status" value="1"/>
</dbReference>
<dbReference type="Gene3D" id="3.40.30.10">
    <property type="entry name" value="Glutaredoxin"/>
    <property type="match status" value="1"/>
</dbReference>
<evidence type="ECO:0000313" key="3">
    <source>
        <dbReference type="EMBL" id="QDT45614.1"/>
    </source>
</evidence>
<dbReference type="InterPro" id="IPR013740">
    <property type="entry name" value="Redoxin"/>
</dbReference>
<dbReference type="Proteomes" id="UP000317171">
    <property type="component" value="Chromosome"/>
</dbReference>
<sequence length="214" mass="23860" precursor="true">MRMAARQSISLLMLSICFICSVNTELSAGKYNPVLNAGDPAPTWEELPATNGKSYSSDSFKDKDVLVVAFTCNSCPYAVDYEDRLNRLAQKYAAKDSPVGVIAVNVNLVPADSLEKMKTQAEKKKFVFPYLFDKSQKIGQQFGATRTPEFFVLNKDRKVVYMGAMDDSTDASKVKRDYVSEAIQAALAGKQPETQETIAIGCNVRYKRIRRKKN</sequence>
<keyword evidence="1" id="KW-0732">Signal</keyword>
<name>A0A517RP25_9PLAN</name>
<dbReference type="CDD" id="cd02969">
    <property type="entry name" value="PRX_like1"/>
    <property type="match status" value="1"/>
</dbReference>
<dbReference type="InterPro" id="IPR047262">
    <property type="entry name" value="PRX-like1"/>
</dbReference>
<dbReference type="KEGG" id="gaz:Pan241w_57400"/>
<dbReference type="GO" id="GO:0016491">
    <property type="term" value="F:oxidoreductase activity"/>
    <property type="evidence" value="ECO:0007669"/>
    <property type="project" value="InterPro"/>
</dbReference>
<proteinExistence type="predicted"/>
<dbReference type="EMBL" id="CP036269">
    <property type="protein sequence ID" value="QDT45614.1"/>
    <property type="molecule type" value="Genomic_DNA"/>
</dbReference>
<feature type="signal peptide" evidence="1">
    <location>
        <begin position="1"/>
        <end position="24"/>
    </location>
</feature>
<reference evidence="3 4" key="1">
    <citation type="submission" date="2019-02" db="EMBL/GenBank/DDBJ databases">
        <title>Deep-cultivation of Planctomycetes and their phenomic and genomic characterization uncovers novel biology.</title>
        <authorList>
            <person name="Wiegand S."/>
            <person name="Jogler M."/>
            <person name="Boedeker C."/>
            <person name="Pinto D."/>
            <person name="Vollmers J."/>
            <person name="Rivas-Marin E."/>
            <person name="Kohn T."/>
            <person name="Peeters S.H."/>
            <person name="Heuer A."/>
            <person name="Rast P."/>
            <person name="Oberbeckmann S."/>
            <person name="Bunk B."/>
            <person name="Jeske O."/>
            <person name="Meyerdierks A."/>
            <person name="Storesund J.E."/>
            <person name="Kallscheuer N."/>
            <person name="Luecker S."/>
            <person name="Lage O.M."/>
            <person name="Pohl T."/>
            <person name="Merkel B.J."/>
            <person name="Hornburger P."/>
            <person name="Mueller R.-W."/>
            <person name="Bruemmer F."/>
            <person name="Labrenz M."/>
            <person name="Spormann A.M."/>
            <person name="Op den Camp H."/>
            <person name="Overmann J."/>
            <person name="Amann R."/>
            <person name="Jetten M.S.M."/>
            <person name="Mascher T."/>
            <person name="Medema M.H."/>
            <person name="Devos D.P."/>
            <person name="Kaster A.-K."/>
            <person name="Ovreas L."/>
            <person name="Rohde M."/>
            <person name="Galperin M.Y."/>
            <person name="Jogler C."/>
        </authorList>
    </citation>
    <scope>NUCLEOTIDE SEQUENCE [LARGE SCALE GENOMIC DNA]</scope>
    <source>
        <strain evidence="3 4">Pan241w</strain>
    </source>
</reference>
<dbReference type="PROSITE" id="PS51352">
    <property type="entry name" value="THIOREDOXIN_2"/>
    <property type="match status" value="1"/>
</dbReference>
<keyword evidence="4" id="KW-1185">Reference proteome</keyword>
<feature type="chain" id="PRO_5021906832" evidence="1">
    <location>
        <begin position="25"/>
        <end position="214"/>
    </location>
</feature>
<accession>A0A517RP25</accession>
<dbReference type="PANTHER" id="PTHR43640:SF1">
    <property type="entry name" value="THIOREDOXIN-DEPENDENT PEROXIREDOXIN"/>
    <property type="match status" value="1"/>
</dbReference>
<feature type="domain" description="Thioredoxin" evidence="2">
    <location>
        <begin position="35"/>
        <end position="188"/>
    </location>
</feature>
<dbReference type="SUPFAM" id="SSF52833">
    <property type="entry name" value="Thioredoxin-like"/>
    <property type="match status" value="1"/>
</dbReference>
<protein>
    <submittedName>
        <fullName evidence="3">Thiol-disulfide oxidoreductase</fullName>
    </submittedName>
</protein>
<evidence type="ECO:0000259" key="2">
    <source>
        <dbReference type="PROSITE" id="PS51352"/>
    </source>
</evidence>
<evidence type="ECO:0000313" key="4">
    <source>
        <dbReference type="Proteomes" id="UP000317171"/>
    </source>
</evidence>
<dbReference type="PANTHER" id="PTHR43640">
    <property type="entry name" value="OS07G0260300 PROTEIN"/>
    <property type="match status" value="1"/>
</dbReference>
<dbReference type="AlphaFoldDB" id="A0A517RP25"/>
<organism evidence="3 4">
    <name type="scientific">Gimesia alba</name>
    <dbReference type="NCBI Taxonomy" id="2527973"/>
    <lineage>
        <taxon>Bacteria</taxon>
        <taxon>Pseudomonadati</taxon>
        <taxon>Planctomycetota</taxon>
        <taxon>Planctomycetia</taxon>
        <taxon>Planctomycetales</taxon>
        <taxon>Planctomycetaceae</taxon>
        <taxon>Gimesia</taxon>
    </lineage>
</organism>